<evidence type="ECO:0000256" key="1">
    <source>
        <dbReference type="SAM" id="Coils"/>
    </source>
</evidence>
<gene>
    <name evidence="3" type="ORF">LTR84_002603</name>
</gene>
<feature type="region of interest" description="Disordered" evidence="2">
    <location>
        <begin position="63"/>
        <end position="103"/>
    </location>
</feature>
<evidence type="ECO:0000313" key="4">
    <source>
        <dbReference type="Proteomes" id="UP001358417"/>
    </source>
</evidence>
<protein>
    <submittedName>
        <fullName evidence="3">Uncharacterized protein</fullName>
    </submittedName>
</protein>
<sequence length="365" mass="41964">MDNHRSLEDDMARAKLKIRRLEAELTVENIKLQELELKEKQLAQSPENPGSPRIEIDLTVKEEREAIDLPDTIEATENLTARRASKRPARDSAPDEDPRPNIQSDQAQALNHLNDHLPSNHVAPSQAGGGPSRTTTDTSRGKAYTEARLFRDSSHKGKPCKQWTRPNWWAAIGARLTTDSTKLHETIINCKESHPAKWTPLEFLQRASYESILRQAGLCGYAVTSEIKITPLDLRRANEKSRRYEEKDEWSNTPQFRRVLKNERLRDIGGLYWREEELSDNYEEHLRSHGLPDISNIRHHASVSASYTPARVTQKRRRVSFAEDQADGAEVSDDMNRRSKRKRQQIDFNLDFSDFEESPDTVHDD</sequence>
<feature type="region of interest" description="Disordered" evidence="2">
    <location>
        <begin position="302"/>
        <end position="345"/>
    </location>
</feature>
<feature type="region of interest" description="Disordered" evidence="2">
    <location>
        <begin position="115"/>
        <end position="142"/>
    </location>
</feature>
<dbReference type="RefSeq" id="XP_064706437.1">
    <property type="nucleotide sequence ID" value="XM_064846212.1"/>
</dbReference>
<reference evidence="3 4" key="1">
    <citation type="submission" date="2023-08" db="EMBL/GenBank/DDBJ databases">
        <title>Black Yeasts Isolated from many extreme environments.</title>
        <authorList>
            <person name="Coleine C."/>
            <person name="Stajich J.E."/>
            <person name="Selbmann L."/>
        </authorList>
    </citation>
    <scope>NUCLEOTIDE SEQUENCE [LARGE SCALE GENOMIC DNA]</scope>
    <source>
        <strain evidence="3 4">CCFEE 5792</strain>
    </source>
</reference>
<feature type="coiled-coil region" evidence="1">
    <location>
        <begin position="4"/>
        <end position="38"/>
    </location>
</feature>
<name>A0AAV9NA81_9EURO</name>
<dbReference type="EMBL" id="JAVRRD010000013">
    <property type="protein sequence ID" value="KAK5052737.1"/>
    <property type="molecule type" value="Genomic_DNA"/>
</dbReference>
<comment type="caution">
    <text evidence="3">The sequence shown here is derived from an EMBL/GenBank/DDBJ whole genome shotgun (WGS) entry which is preliminary data.</text>
</comment>
<dbReference type="GeneID" id="89970810"/>
<feature type="compositionally biased region" description="Basic and acidic residues" evidence="2">
    <location>
        <begin position="88"/>
        <end position="99"/>
    </location>
</feature>
<accession>A0AAV9NA81</accession>
<organism evidence="3 4">
    <name type="scientific">Exophiala bonariae</name>
    <dbReference type="NCBI Taxonomy" id="1690606"/>
    <lineage>
        <taxon>Eukaryota</taxon>
        <taxon>Fungi</taxon>
        <taxon>Dikarya</taxon>
        <taxon>Ascomycota</taxon>
        <taxon>Pezizomycotina</taxon>
        <taxon>Eurotiomycetes</taxon>
        <taxon>Chaetothyriomycetidae</taxon>
        <taxon>Chaetothyriales</taxon>
        <taxon>Herpotrichiellaceae</taxon>
        <taxon>Exophiala</taxon>
    </lineage>
</organism>
<keyword evidence="1" id="KW-0175">Coiled coil</keyword>
<dbReference type="Proteomes" id="UP001358417">
    <property type="component" value="Unassembled WGS sequence"/>
</dbReference>
<proteinExistence type="predicted"/>
<dbReference type="AlphaFoldDB" id="A0AAV9NA81"/>
<evidence type="ECO:0000256" key="2">
    <source>
        <dbReference type="SAM" id="MobiDB-lite"/>
    </source>
</evidence>
<feature type="compositionally biased region" description="Acidic residues" evidence="2">
    <location>
        <begin position="324"/>
        <end position="333"/>
    </location>
</feature>
<evidence type="ECO:0000313" key="3">
    <source>
        <dbReference type="EMBL" id="KAK5052737.1"/>
    </source>
</evidence>
<keyword evidence="4" id="KW-1185">Reference proteome</keyword>